<dbReference type="AlphaFoldDB" id="A0A344UQH6"/>
<dbReference type="EMBL" id="CP025198">
    <property type="protein sequence ID" value="AXE37524.1"/>
    <property type="molecule type" value="Genomic_DNA"/>
</dbReference>
<comment type="similarity">
    <text evidence="1">Belongs to the bacterial solute-binding protein 1 family.</text>
</comment>
<proteinExistence type="inferred from homology"/>
<dbReference type="InterPro" id="IPR006059">
    <property type="entry name" value="SBP"/>
</dbReference>
<evidence type="ECO:0000256" key="2">
    <source>
        <dbReference type="ARBA" id="ARBA00022448"/>
    </source>
</evidence>
<dbReference type="Proteomes" id="UP000251995">
    <property type="component" value="Chromosome"/>
</dbReference>
<protein>
    <submittedName>
        <fullName evidence="3">Multiple sugar-binding protein</fullName>
    </submittedName>
</protein>
<dbReference type="PANTHER" id="PTHR43649:SF29">
    <property type="entry name" value="OSMOPROTECTIVE COMPOUNDS-BINDING PROTEIN GGTB"/>
    <property type="match status" value="1"/>
</dbReference>
<dbReference type="Gene3D" id="3.40.190.10">
    <property type="entry name" value="Periplasmic binding protein-like II"/>
    <property type="match status" value="2"/>
</dbReference>
<evidence type="ECO:0000313" key="4">
    <source>
        <dbReference type="Proteomes" id="UP000251995"/>
    </source>
</evidence>
<dbReference type="Pfam" id="PF01547">
    <property type="entry name" value="SBP_bac_1"/>
    <property type="match status" value="1"/>
</dbReference>
<dbReference type="RefSeq" id="WP_114043672.1">
    <property type="nucleotide sequence ID" value="NZ_CP025198.1"/>
</dbReference>
<keyword evidence="2" id="KW-0813">Transport</keyword>
<sequence>MSSLVSPVGEHRFRRPLIRTLVSLLAAVMTGLTVAGCSAGGQTKIVFAFNKREAIPFMTQVVKEYNASQNKVRVVMDTSGIGTTAAGFVRGNPPDFLLANFNNQAARYVTHCSVIDVSGTPAARRIRTDVKSLVNSVGVCPGRTSAVPYSIMAAGVLYNKDIFAKYNLKVPTTWNELIAVSKTLKAAGVTPFYGTLFDSWTVSQGWFDYSAGGSVNLKSFFATMAEEGKDVGPDSAVSFQKDFLPAMEKMMVLAKQYTNSDAASKIYGDGNTAMANGKAAMYLQGPWAFSEISKTNAKAPLGTFPLPMSNNASDLKVAVNVDLAAMIPEQSKHQGEAKEFMNFLFQKKRIDAYNASQLGYGPTTDAARVTDSRIAGLRSYYEGGHFYAGPSYVIPQAIPITNLSQSIVLGADPKGVLATIDADWARFARRQ</sequence>
<name>A0A344UQH6_9ACTN</name>
<evidence type="ECO:0000256" key="1">
    <source>
        <dbReference type="ARBA" id="ARBA00008520"/>
    </source>
</evidence>
<gene>
    <name evidence="3" type="primary">msmE_1</name>
    <name evidence="3" type="ORF">JS278_00327</name>
</gene>
<dbReference type="InterPro" id="IPR050490">
    <property type="entry name" value="Bact_solute-bd_prot1"/>
</dbReference>
<accession>A0A344UQH6</accession>
<keyword evidence="4" id="KW-1185">Reference proteome</keyword>
<dbReference type="SUPFAM" id="SSF53850">
    <property type="entry name" value="Periplasmic binding protein-like II"/>
    <property type="match status" value="1"/>
</dbReference>
<dbReference type="PANTHER" id="PTHR43649">
    <property type="entry name" value="ARABINOSE-BINDING PROTEIN-RELATED"/>
    <property type="match status" value="1"/>
</dbReference>
<evidence type="ECO:0000313" key="3">
    <source>
        <dbReference type="EMBL" id="AXE37524.1"/>
    </source>
</evidence>
<reference evidence="3 4" key="1">
    <citation type="submission" date="2017-12" db="EMBL/GenBank/DDBJ databases">
        <title>The whole genome sequence of the Acidipropionibacterium virtanenii sp. nov. type strain JS278.</title>
        <authorList>
            <person name="Laine P."/>
            <person name="Deptula P."/>
            <person name="Varmanen P."/>
            <person name="Auvinen P."/>
        </authorList>
    </citation>
    <scope>NUCLEOTIDE SEQUENCE [LARGE SCALE GENOMIC DNA]</scope>
    <source>
        <strain evidence="3 4">JS278</strain>
    </source>
</reference>
<dbReference type="KEGG" id="acij:JS278_00327"/>
<dbReference type="OrthoDB" id="8478044at2"/>
<organism evidence="3 4">
    <name type="scientific">Acidipropionibacterium virtanenii</name>
    <dbReference type="NCBI Taxonomy" id="2057246"/>
    <lineage>
        <taxon>Bacteria</taxon>
        <taxon>Bacillati</taxon>
        <taxon>Actinomycetota</taxon>
        <taxon>Actinomycetes</taxon>
        <taxon>Propionibacteriales</taxon>
        <taxon>Propionibacteriaceae</taxon>
        <taxon>Acidipropionibacterium</taxon>
    </lineage>
</organism>